<evidence type="ECO:0008006" key="4">
    <source>
        <dbReference type="Google" id="ProtNLM"/>
    </source>
</evidence>
<dbReference type="Pfam" id="PF09411">
    <property type="entry name" value="PagL"/>
    <property type="match status" value="1"/>
</dbReference>
<dbReference type="Gene3D" id="2.40.160.20">
    <property type="match status" value="1"/>
</dbReference>
<dbReference type="STRING" id="331648.BST97_01915"/>
<accession>A0A1W6MGW6</accession>
<organism evidence="2 3">
    <name type="scientific">Nonlabens spongiae</name>
    <dbReference type="NCBI Taxonomy" id="331648"/>
    <lineage>
        <taxon>Bacteria</taxon>
        <taxon>Pseudomonadati</taxon>
        <taxon>Bacteroidota</taxon>
        <taxon>Flavobacteriia</taxon>
        <taxon>Flavobacteriales</taxon>
        <taxon>Flavobacteriaceae</taxon>
        <taxon>Nonlabens</taxon>
    </lineage>
</organism>
<keyword evidence="3" id="KW-1185">Reference proteome</keyword>
<evidence type="ECO:0000313" key="3">
    <source>
        <dbReference type="Proteomes" id="UP000193431"/>
    </source>
</evidence>
<dbReference type="InterPro" id="IPR018550">
    <property type="entry name" value="Lipid-A_deacylase-rel"/>
</dbReference>
<gene>
    <name evidence="2" type="ORF">BST97_01915</name>
</gene>
<dbReference type="RefSeq" id="WP_169711516.1">
    <property type="nucleotide sequence ID" value="NZ_CP019344.1"/>
</dbReference>
<proteinExistence type="predicted"/>
<evidence type="ECO:0000313" key="2">
    <source>
        <dbReference type="EMBL" id="ARN76854.1"/>
    </source>
</evidence>
<dbReference type="InterPro" id="IPR011250">
    <property type="entry name" value="OMP/PagP_B-barrel"/>
</dbReference>
<reference evidence="2 3" key="1">
    <citation type="submission" date="2016-11" db="EMBL/GenBank/DDBJ databases">
        <title>Trade-off between light-utilization and light-protection in marine flavobacteria.</title>
        <authorList>
            <person name="Kumagai Y."/>
        </authorList>
    </citation>
    <scope>NUCLEOTIDE SEQUENCE [LARGE SCALE GENOMIC DNA]</scope>
    <source>
        <strain evidence="2 3">JCM 13191</strain>
    </source>
</reference>
<name>A0A1W6MGW6_9FLAO</name>
<dbReference type="EMBL" id="CP019344">
    <property type="protein sequence ID" value="ARN76854.1"/>
    <property type="molecule type" value="Genomic_DNA"/>
</dbReference>
<protein>
    <recommendedName>
        <fullName evidence="4">Lipid A 3-O-deacylase</fullName>
    </recommendedName>
</protein>
<evidence type="ECO:0000256" key="1">
    <source>
        <dbReference type="SAM" id="SignalP"/>
    </source>
</evidence>
<dbReference type="AlphaFoldDB" id="A0A1W6MGW6"/>
<dbReference type="Proteomes" id="UP000193431">
    <property type="component" value="Chromosome"/>
</dbReference>
<feature type="chain" id="PRO_5012099880" description="Lipid A 3-O-deacylase" evidence="1">
    <location>
        <begin position="19"/>
        <end position="213"/>
    </location>
</feature>
<keyword evidence="1" id="KW-0732">Signal</keyword>
<sequence>MLRLFSFLLIFLPLFCYSQDQSEQNSSKSEYIGVVFGKASQKTFPFTSNGYIYSSTQIKFQYNRQLWNWGKWDAHILIEPGFYRVDHQLINFYFITPDDPNYLERRERFQMPRTFNEYALNAGLRVSRSLFERLDFYGLLSSGPMYSEQSTERLKGGFAFSNILGAGFQYEFAQNWRLDARAIIRHTSNAGLRRPNSGHNSFGGEAGIVYVIN</sequence>
<feature type="signal peptide" evidence="1">
    <location>
        <begin position="1"/>
        <end position="18"/>
    </location>
</feature>
<dbReference type="SUPFAM" id="SSF56925">
    <property type="entry name" value="OMPA-like"/>
    <property type="match status" value="1"/>
</dbReference>